<dbReference type="InterPro" id="IPR039421">
    <property type="entry name" value="Type_1_exporter"/>
</dbReference>
<reference evidence="3" key="1">
    <citation type="submission" date="2022-07" db="EMBL/GenBank/DDBJ databases">
        <title>The genome of Lyophyllum shimeji provides insight into the initial evolution of ectomycorrhizal fungal genome.</title>
        <authorList>
            <person name="Kobayashi Y."/>
            <person name="Shibata T."/>
            <person name="Hirakawa H."/>
            <person name="Shigenobu S."/>
            <person name="Nishiyama T."/>
            <person name="Yamada A."/>
            <person name="Hasebe M."/>
            <person name="Kawaguchi M."/>
        </authorList>
    </citation>
    <scope>NUCLEOTIDE SEQUENCE</scope>
    <source>
        <strain evidence="3">AT787</strain>
    </source>
</reference>
<dbReference type="GO" id="GO:0090374">
    <property type="term" value="P:oligopeptide export from mitochondrion"/>
    <property type="evidence" value="ECO:0007669"/>
    <property type="project" value="TreeGrafter"/>
</dbReference>
<organism evidence="3 4">
    <name type="scientific">Lyophyllum shimeji</name>
    <name type="common">Hon-shimeji</name>
    <name type="synonym">Tricholoma shimeji</name>
    <dbReference type="NCBI Taxonomy" id="47721"/>
    <lineage>
        <taxon>Eukaryota</taxon>
        <taxon>Fungi</taxon>
        <taxon>Dikarya</taxon>
        <taxon>Basidiomycota</taxon>
        <taxon>Agaricomycotina</taxon>
        <taxon>Agaricomycetes</taxon>
        <taxon>Agaricomycetidae</taxon>
        <taxon>Agaricales</taxon>
        <taxon>Tricholomatineae</taxon>
        <taxon>Lyophyllaceae</taxon>
        <taxon>Lyophyllum</taxon>
    </lineage>
</organism>
<comment type="caution">
    <text evidence="3">The sequence shown here is derived from an EMBL/GenBank/DDBJ whole genome shotgun (WGS) entry which is preliminary data.</text>
</comment>
<dbReference type="EMBL" id="BRPK01000035">
    <property type="protein sequence ID" value="GLB45883.1"/>
    <property type="molecule type" value="Genomic_DNA"/>
</dbReference>
<feature type="region of interest" description="Disordered" evidence="1">
    <location>
        <begin position="236"/>
        <end position="274"/>
    </location>
</feature>
<dbReference type="Proteomes" id="UP001063166">
    <property type="component" value="Unassembled WGS sequence"/>
</dbReference>
<evidence type="ECO:0000259" key="2">
    <source>
        <dbReference type="Pfam" id="PF00005"/>
    </source>
</evidence>
<dbReference type="GO" id="GO:0016887">
    <property type="term" value="F:ATP hydrolysis activity"/>
    <property type="evidence" value="ECO:0007669"/>
    <property type="project" value="InterPro"/>
</dbReference>
<dbReference type="SUPFAM" id="SSF52540">
    <property type="entry name" value="P-loop containing nucleoside triphosphate hydrolases"/>
    <property type="match status" value="1"/>
</dbReference>
<dbReference type="PANTHER" id="PTHR43394:SF15">
    <property type="entry name" value="ALPHA-FACTOR-TRANSPORTING ATPASE"/>
    <property type="match status" value="1"/>
</dbReference>
<keyword evidence="3" id="KW-0378">Hydrolase</keyword>
<proteinExistence type="predicted"/>
<dbReference type="OrthoDB" id="2688406at2759"/>
<dbReference type="InterPro" id="IPR027417">
    <property type="entry name" value="P-loop_NTPase"/>
</dbReference>
<dbReference type="GO" id="GO:0015421">
    <property type="term" value="F:ABC-type oligopeptide transporter activity"/>
    <property type="evidence" value="ECO:0007669"/>
    <property type="project" value="TreeGrafter"/>
</dbReference>
<feature type="compositionally biased region" description="Low complexity" evidence="1">
    <location>
        <begin position="236"/>
        <end position="251"/>
    </location>
</feature>
<dbReference type="AlphaFoldDB" id="A0A9P3Q1F8"/>
<dbReference type="PANTHER" id="PTHR43394">
    <property type="entry name" value="ATP-DEPENDENT PERMEASE MDL1, MITOCHONDRIAL"/>
    <property type="match status" value="1"/>
</dbReference>
<keyword evidence="4" id="KW-1185">Reference proteome</keyword>
<dbReference type="GO" id="GO:0005524">
    <property type="term" value="F:ATP binding"/>
    <property type="evidence" value="ECO:0007669"/>
    <property type="project" value="InterPro"/>
</dbReference>
<evidence type="ECO:0000256" key="1">
    <source>
        <dbReference type="SAM" id="MobiDB-lite"/>
    </source>
</evidence>
<sequence>MQHGMVCADEQDVRFSDEAWYSGMVMGWWLWRGREKLEEAYRAVLIHEFVRGLAVLEESGKGRGACLSRGQRQRLAIARARPKIPPVLVLDEATSTLDPASRLLVFAALRAWRRNKTTVVITHDLAQIGPRAPAVYVGVVLIVKGRYTYLQMVEALNLVVFAVTIGLVAHGIHPKKIAKSLEVTSDLNKLLILSSNKPSNSTGSLRPIFTNGNAAITFSNVQFIYPSRPDVPCSAVPTLPSTPASPSSSSVHLGLENPPSRPSSDDSTSPTWGASRSAVHDLAISKLQGTAFLPWHGGAVRGGACMRGTYFPRLVTHTHGLYTHANKYYTVFGECWRGKRAGLGQDHDGRWVVLRKRRSAVGAEVYLACTVCASTVSHISEFQ</sequence>
<feature type="domain" description="ABC transporter" evidence="2">
    <location>
        <begin position="59"/>
        <end position="95"/>
    </location>
</feature>
<gene>
    <name evidence="3" type="primary">HST6</name>
    <name evidence="3" type="ORF">LshimejAT787_3500110</name>
</gene>
<accession>A0A9P3Q1F8</accession>
<dbReference type="Gene3D" id="3.40.50.300">
    <property type="entry name" value="P-loop containing nucleotide triphosphate hydrolases"/>
    <property type="match status" value="1"/>
</dbReference>
<name>A0A9P3Q1F8_LYOSH</name>
<dbReference type="GO" id="GO:0005743">
    <property type="term" value="C:mitochondrial inner membrane"/>
    <property type="evidence" value="ECO:0007669"/>
    <property type="project" value="TreeGrafter"/>
</dbReference>
<dbReference type="InterPro" id="IPR003439">
    <property type="entry name" value="ABC_transporter-like_ATP-bd"/>
</dbReference>
<dbReference type="Pfam" id="PF00005">
    <property type="entry name" value="ABC_tran"/>
    <property type="match status" value="1"/>
</dbReference>
<evidence type="ECO:0000313" key="4">
    <source>
        <dbReference type="Proteomes" id="UP001063166"/>
    </source>
</evidence>
<protein>
    <submittedName>
        <fullName evidence="3">P-loop containing nucleoside triphosphate hydrolase protein</fullName>
    </submittedName>
</protein>
<evidence type="ECO:0000313" key="3">
    <source>
        <dbReference type="EMBL" id="GLB45883.1"/>
    </source>
</evidence>